<gene>
    <name evidence="1" type="ORF">NDU88_004527</name>
</gene>
<comment type="caution">
    <text evidence="1">The sequence shown here is derived from an EMBL/GenBank/DDBJ whole genome shotgun (WGS) entry which is preliminary data.</text>
</comment>
<dbReference type="EMBL" id="JANPWB010000001">
    <property type="protein sequence ID" value="KAJ1216929.1"/>
    <property type="molecule type" value="Genomic_DNA"/>
</dbReference>
<sequence length="93" mass="9351">MVRAPPPRPPRLPCDHSICWLGVPCRAAWCCGKSGAPVAETGDGAELRSLSQRLLSAGVECRCSSCVVGLGPSGLLAGRGGAAAALEGAAPLR</sequence>
<dbReference type="AlphaFoldDB" id="A0AAV7WUL5"/>
<keyword evidence="2" id="KW-1185">Reference proteome</keyword>
<reference evidence="1" key="1">
    <citation type="journal article" date="2022" name="bioRxiv">
        <title>Sequencing and chromosome-scale assembly of the giantPleurodeles waltlgenome.</title>
        <authorList>
            <person name="Brown T."/>
            <person name="Elewa A."/>
            <person name="Iarovenko S."/>
            <person name="Subramanian E."/>
            <person name="Araus A.J."/>
            <person name="Petzold A."/>
            <person name="Susuki M."/>
            <person name="Suzuki K.-i.T."/>
            <person name="Hayashi T."/>
            <person name="Toyoda A."/>
            <person name="Oliveira C."/>
            <person name="Osipova E."/>
            <person name="Leigh N.D."/>
            <person name="Simon A."/>
            <person name="Yun M.H."/>
        </authorList>
    </citation>
    <scope>NUCLEOTIDE SEQUENCE</scope>
    <source>
        <strain evidence="1">20211129_DDA</strain>
        <tissue evidence="1">Liver</tissue>
    </source>
</reference>
<proteinExistence type="predicted"/>
<name>A0AAV7WUL5_PLEWA</name>
<dbReference type="Proteomes" id="UP001066276">
    <property type="component" value="Chromosome 1_1"/>
</dbReference>
<protein>
    <submittedName>
        <fullName evidence="1">Uncharacterized protein</fullName>
    </submittedName>
</protein>
<organism evidence="1 2">
    <name type="scientific">Pleurodeles waltl</name>
    <name type="common">Iberian ribbed newt</name>
    <dbReference type="NCBI Taxonomy" id="8319"/>
    <lineage>
        <taxon>Eukaryota</taxon>
        <taxon>Metazoa</taxon>
        <taxon>Chordata</taxon>
        <taxon>Craniata</taxon>
        <taxon>Vertebrata</taxon>
        <taxon>Euteleostomi</taxon>
        <taxon>Amphibia</taxon>
        <taxon>Batrachia</taxon>
        <taxon>Caudata</taxon>
        <taxon>Salamandroidea</taxon>
        <taxon>Salamandridae</taxon>
        <taxon>Pleurodelinae</taxon>
        <taxon>Pleurodeles</taxon>
    </lineage>
</organism>
<accession>A0AAV7WUL5</accession>
<evidence type="ECO:0000313" key="2">
    <source>
        <dbReference type="Proteomes" id="UP001066276"/>
    </source>
</evidence>
<evidence type="ECO:0000313" key="1">
    <source>
        <dbReference type="EMBL" id="KAJ1216929.1"/>
    </source>
</evidence>